<dbReference type="PANTHER" id="PTHR11937">
    <property type="entry name" value="ACTIN"/>
    <property type="match status" value="1"/>
</dbReference>
<reference evidence="2" key="1">
    <citation type="journal article" date="2021" name="Open Biol.">
        <title>Shared evolutionary footprints suggest mitochondrial oxidative damage underlies multiple complex I losses in fungi.</title>
        <authorList>
            <person name="Schikora-Tamarit M.A."/>
            <person name="Marcet-Houben M."/>
            <person name="Nosek J."/>
            <person name="Gabaldon T."/>
        </authorList>
    </citation>
    <scope>NUCLEOTIDE SEQUENCE</scope>
    <source>
        <strain evidence="2">CBS2887</strain>
    </source>
</reference>
<dbReference type="InterPro" id="IPR004000">
    <property type="entry name" value="Actin"/>
</dbReference>
<dbReference type="SMART" id="SM00268">
    <property type="entry name" value="ACTIN"/>
    <property type="match status" value="1"/>
</dbReference>
<organism evidence="2 3">
    <name type="scientific">Wickerhamomyces pijperi</name>
    <name type="common">Yeast</name>
    <name type="synonym">Pichia pijperi</name>
    <dbReference type="NCBI Taxonomy" id="599730"/>
    <lineage>
        <taxon>Eukaryota</taxon>
        <taxon>Fungi</taxon>
        <taxon>Dikarya</taxon>
        <taxon>Ascomycota</taxon>
        <taxon>Saccharomycotina</taxon>
        <taxon>Saccharomycetes</taxon>
        <taxon>Phaffomycetales</taxon>
        <taxon>Wickerhamomycetaceae</taxon>
        <taxon>Wickerhamomyces</taxon>
    </lineage>
</organism>
<name>A0A9P8TMI9_WICPI</name>
<dbReference type="SUPFAM" id="SSF53067">
    <property type="entry name" value="Actin-like ATPase domain"/>
    <property type="match status" value="2"/>
</dbReference>
<proteinExistence type="inferred from homology"/>
<protein>
    <recommendedName>
        <fullName evidence="4">Actin</fullName>
    </recommendedName>
</protein>
<evidence type="ECO:0000313" key="3">
    <source>
        <dbReference type="Proteomes" id="UP000774326"/>
    </source>
</evidence>
<dbReference type="InterPro" id="IPR043129">
    <property type="entry name" value="ATPase_NBD"/>
</dbReference>
<dbReference type="AlphaFoldDB" id="A0A9P8TMI9"/>
<evidence type="ECO:0008006" key="4">
    <source>
        <dbReference type="Google" id="ProtNLM"/>
    </source>
</evidence>
<sequence>MTSPEITSVVIENGTSKTRAGHSNEQLPSLIFPSTYSKSNTDDQFIFGDAILQNPDNEVFTILNDGVVYNWEALEKNWEYIFDSLKVDSSDSPLVITEELWNNKKNRLKLTELALEKFNVPVFSIIKAPIAVTYGLGRSSSLVVDIGSATTSVTPILDGTILYKGAVHSKFAGDFLNLHALAYLNNTKPVESYFPAGTDSFKRFKTQALLHNFKSTMLSISQFPIVDSNTTFEITNKTYELPDRQLLTVSREQVLIPEALFHPLSYTLPGIELPKESLGLTELILSSLKKIDLPRPSYEQLLNNLVITGACSSIPGIEQRVTNDMKRLTPGFNINTFISTNSFDRSNAVWLGAGVLASLNNFDNQYISKADFEEGGEDAVNQKFK</sequence>
<dbReference type="Gene3D" id="3.90.640.10">
    <property type="entry name" value="Actin, Chain A, domain 4"/>
    <property type="match status" value="1"/>
</dbReference>
<dbReference type="Pfam" id="PF00022">
    <property type="entry name" value="Actin"/>
    <property type="match status" value="1"/>
</dbReference>
<accession>A0A9P8TMI9</accession>
<comment type="similarity">
    <text evidence="1">Belongs to the actin family.</text>
</comment>
<reference evidence="2" key="2">
    <citation type="submission" date="2021-01" db="EMBL/GenBank/DDBJ databases">
        <authorList>
            <person name="Schikora-Tamarit M.A."/>
        </authorList>
    </citation>
    <scope>NUCLEOTIDE SEQUENCE</scope>
    <source>
        <strain evidence="2">CBS2887</strain>
    </source>
</reference>
<evidence type="ECO:0000313" key="2">
    <source>
        <dbReference type="EMBL" id="KAH3683781.1"/>
    </source>
</evidence>
<dbReference type="Proteomes" id="UP000774326">
    <property type="component" value="Unassembled WGS sequence"/>
</dbReference>
<dbReference type="Gene3D" id="3.30.420.40">
    <property type="match status" value="2"/>
</dbReference>
<dbReference type="PRINTS" id="PR00190">
    <property type="entry name" value="ACTIN"/>
</dbReference>
<gene>
    <name evidence="2" type="ORF">WICPIJ_005256</name>
</gene>
<evidence type="ECO:0000256" key="1">
    <source>
        <dbReference type="RuleBase" id="RU000487"/>
    </source>
</evidence>
<comment type="caution">
    <text evidence="2">The sequence shown here is derived from an EMBL/GenBank/DDBJ whole genome shotgun (WGS) entry which is preliminary data.</text>
</comment>
<dbReference type="EMBL" id="JAEUBG010002958">
    <property type="protein sequence ID" value="KAH3683781.1"/>
    <property type="molecule type" value="Genomic_DNA"/>
</dbReference>
<keyword evidence="3" id="KW-1185">Reference proteome</keyword>
<dbReference type="OrthoDB" id="5132116at2759"/>